<evidence type="ECO:0000313" key="1">
    <source>
        <dbReference type="EMBL" id="KAK0471222.1"/>
    </source>
</evidence>
<keyword evidence="2" id="KW-1185">Reference proteome</keyword>
<gene>
    <name evidence="1" type="ORF">IW261DRAFT_1572272</name>
</gene>
<dbReference type="EMBL" id="JAUEPR010000053">
    <property type="protein sequence ID" value="KAK0471222.1"/>
    <property type="molecule type" value="Genomic_DNA"/>
</dbReference>
<dbReference type="Proteomes" id="UP001175227">
    <property type="component" value="Unassembled WGS sequence"/>
</dbReference>
<sequence length="194" mass="21712">MNTHCLAITKPHFNEKAHVDKGLLVLECHHNAMLPATTISLRIRDLFHQSLHPLIPAAQTKVPCPCEWLFEEEEEVEVLSQSGSHDHHQGKIVVVTSHHVKVLLDAGKGLHCFPFYQVVKLFCIGDYVHGIDGLKEGFIQSCSDFHVVLLTMGNNGDFEDFSCGKNTVHKLNRVQNENSNAADNDTWTGIRVIV</sequence>
<reference evidence="1" key="1">
    <citation type="submission" date="2023-06" db="EMBL/GenBank/DDBJ databases">
        <authorList>
            <consortium name="Lawrence Berkeley National Laboratory"/>
            <person name="Ahrendt S."/>
            <person name="Sahu N."/>
            <person name="Indic B."/>
            <person name="Wong-Bajracharya J."/>
            <person name="Merenyi Z."/>
            <person name="Ke H.-M."/>
            <person name="Monk M."/>
            <person name="Kocsube S."/>
            <person name="Drula E."/>
            <person name="Lipzen A."/>
            <person name="Balint B."/>
            <person name="Henrissat B."/>
            <person name="Andreopoulos B."/>
            <person name="Martin F.M."/>
            <person name="Harder C.B."/>
            <person name="Rigling D."/>
            <person name="Ford K.L."/>
            <person name="Foster G.D."/>
            <person name="Pangilinan J."/>
            <person name="Papanicolaou A."/>
            <person name="Barry K."/>
            <person name="LaButti K."/>
            <person name="Viragh M."/>
            <person name="Koriabine M."/>
            <person name="Yan M."/>
            <person name="Riley R."/>
            <person name="Champramary S."/>
            <person name="Plett K.L."/>
            <person name="Tsai I.J."/>
            <person name="Slot J."/>
            <person name="Sipos G."/>
            <person name="Plett J."/>
            <person name="Nagy L.G."/>
            <person name="Grigoriev I.V."/>
        </authorList>
    </citation>
    <scope>NUCLEOTIDE SEQUENCE</scope>
    <source>
        <strain evidence="1">ICMP 16352</strain>
    </source>
</reference>
<accession>A0AA39TVF6</accession>
<comment type="caution">
    <text evidence="1">The sequence shown here is derived from an EMBL/GenBank/DDBJ whole genome shotgun (WGS) entry which is preliminary data.</text>
</comment>
<proteinExistence type="predicted"/>
<organism evidence="1 2">
    <name type="scientific">Armillaria novae-zelandiae</name>
    <dbReference type="NCBI Taxonomy" id="153914"/>
    <lineage>
        <taxon>Eukaryota</taxon>
        <taxon>Fungi</taxon>
        <taxon>Dikarya</taxon>
        <taxon>Basidiomycota</taxon>
        <taxon>Agaricomycotina</taxon>
        <taxon>Agaricomycetes</taxon>
        <taxon>Agaricomycetidae</taxon>
        <taxon>Agaricales</taxon>
        <taxon>Marasmiineae</taxon>
        <taxon>Physalacriaceae</taxon>
        <taxon>Armillaria</taxon>
    </lineage>
</organism>
<name>A0AA39TVF6_9AGAR</name>
<evidence type="ECO:0000313" key="2">
    <source>
        <dbReference type="Proteomes" id="UP001175227"/>
    </source>
</evidence>
<protein>
    <submittedName>
        <fullName evidence="1">Uncharacterized protein</fullName>
    </submittedName>
</protein>
<dbReference type="AlphaFoldDB" id="A0AA39TVF6"/>